<dbReference type="SMART" id="SM00146">
    <property type="entry name" value="PI3Kc"/>
    <property type="match status" value="1"/>
</dbReference>
<dbReference type="Proteomes" id="UP000311382">
    <property type="component" value="Unassembled WGS sequence"/>
</dbReference>
<keyword evidence="11" id="KW-1185">Reference proteome</keyword>
<dbReference type="PROSITE" id="PS00916">
    <property type="entry name" value="PI3_4_KINASE_2"/>
    <property type="match status" value="1"/>
</dbReference>
<dbReference type="InterPro" id="IPR001263">
    <property type="entry name" value="PI3K_accessory_dom"/>
</dbReference>
<dbReference type="Gene3D" id="1.25.40.70">
    <property type="entry name" value="Phosphatidylinositol 3-kinase, accessory domain (PIK)"/>
    <property type="match status" value="1"/>
</dbReference>
<dbReference type="InterPro" id="IPR042236">
    <property type="entry name" value="PI3K_accessory_sf"/>
</dbReference>
<dbReference type="Pfam" id="PF00613">
    <property type="entry name" value="PI3Ka"/>
    <property type="match status" value="1"/>
</dbReference>
<comment type="catalytic activity">
    <reaction evidence="1">
        <text>a 1,2-diacyl-sn-glycero-3-phospho-(1D-myo-inositol) + ATP = a 1,2-diacyl-sn-glycero-3-phospho-(1D-myo-inositol 4-phosphate) + ADP + H(+)</text>
        <dbReference type="Rhea" id="RHEA:19877"/>
        <dbReference type="ChEBI" id="CHEBI:15378"/>
        <dbReference type="ChEBI" id="CHEBI:30616"/>
        <dbReference type="ChEBI" id="CHEBI:57880"/>
        <dbReference type="ChEBI" id="CHEBI:58178"/>
        <dbReference type="ChEBI" id="CHEBI:456216"/>
        <dbReference type="EC" id="2.7.1.67"/>
    </reaction>
</comment>
<evidence type="ECO:0000256" key="2">
    <source>
        <dbReference type="ARBA" id="ARBA00006209"/>
    </source>
</evidence>
<evidence type="ECO:0000256" key="4">
    <source>
        <dbReference type="ARBA" id="ARBA00022679"/>
    </source>
</evidence>
<dbReference type="PROSITE" id="PS50290">
    <property type="entry name" value="PI3_4_KINASE_3"/>
    <property type="match status" value="1"/>
</dbReference>
<protein>
    <recommendedName>
        <fullName evidence="3">1-phosphatidylinositol 4-kinase</fullName>
        <ecNumber evidence="3">2.7.1.67</ecNumber>
    </recommendedName>
</protein>
<dbReference type="PANTHER" id="PTHR10048:SF15">
    <property type="entry name" value="PHOSPHATIDYLINOSITOL 4-KINASE ALPHA"/>
    <property type="match status" value="1"/>
</dbReference>
<keyword evidence="5" id="KW-0547">Nucleotide-binding</keyword>
<dbReference type="PROSITE" id="PS00915">
    <property type="entry name" value="PI3_4_KINASE_1"/>
    <property type="match status" value="1"/>
</dbReference>
<dbReference type="STRING" id="5288.A0A5C5G5F7"/>
<dbReference type="FunFam" id="1.25.40.70:FF:000011">
    <property type="entry name" value="Phosphatidylinositol 4-kinase alpha"/>
    <property type="match status" value="1"/>
</dbReference>
<dbReference type="SUPFAM" id="SSF48371">
    <property type="entry name" value="ARM repeat"/>
    <property type="match status" value="2"/>
</dbReference>
<evidence type="ECO:0000256" key="3">
    <source>
        <dbReference type="ARBA" id="ARBA00012169"/>
    </source>
</evidence>
<dbReference type="InterPro" id="IPR045495">
    <property type="entry name" value="PI4K_N"/>
</dbReference>
<dbReference type="Gene3D" id="3.30.1010.10">
    <property type="entry name" value="Phosphatidylinositol 3-kinase Catalytic Subunit, Chain A, domain 4"/>
    <property type="match status" value="1"/>
</dbReference>
<proteinExistence type="inferred from homology"/>
<dbReference type="EMBL" id="SOZI01000009">
    <property type="protein sequence ID" value="TNY23612.1"/>
    <property type="molecule type" value="Genomic_DNA"/>
</dbReference>
<dbReference type="InterPro" id="IPR036940">
    <property type="entry name" value="PI3/4_kinase_cat_sf"/>
</dbReference>
<comment type="caution">
    <text evidence="10">The sequence shown here is derived from an EMBL/GenBank/DDBJ whole genome shotgun (WGS) entry which is preliminary data.</text>
</comment>
<dbReference type="SMART" id="SM00145">
    <property type="entry name" value="PI3Ka"/>
    <property type="match status" value="1"/>
</dbReference>
<evidence type="ECO:0000256" key="1">
    <source>
        <dbReference type="ARBA" id="ARBA00001686"/>
    </source>
</evidence>
<gene>
    <name evidence="10" type="ORF">DMC30DRAFT_388992</name>
</gene>
<keyword evidence="6 10" id="KW-0418">Kinase</keyword>
<dbReference type="InterPro" id="IPR018936">
    <property type="entry name" value="PI3/4_kinase_CS"/>
</dbReference>
<dbReference type="FunFam" id="1.10.1070.11:FF:000012">
    <property type="entry name" value="Phosphatidylinositol 4-kinase alpha 1"/>
    <property type="match status" value="1"/>
</dbReference>
<dbReference type="FunFam" id="3.30.1010.10:FF:000014">
    <property type="entry name" value="Phosphatidylinositol 4-kinase STT4"/>
    <property type="match status" value="1"/>
</dbReference>
<feature type="domain" description="PIK helical" evidence="9">
    <location>
        <begin position="1367"/>
        <end position="1553"/>
    </location>
</feature>
<dbReference type="GO" id="GO:0004430">
    <property type="term" value="F:1-phosphatidylinositol 4-kinase activity"/>
    <property type="evidence" value="ECO:0007669"/>
    <property type="project" value="UniProtKB-EC"/>
</dbReference>
<feature type="domain" description="PI3K/PI4K catalytic" evidence="8">
    <location>
        <begin position="1662"/>
        <end position="1924"/>
    </location>
</feature>
<evidence type="ECO:0000256" key="6">
    <source>
        <dbReference type="ARBA" id="ARBA00022777"/>
    </source>
</evidence>
<dbReference type="GO" id="GO:0048015">
    <property type="term" value="P:phosphatidylinositol-mediated signaling"/>
    <property type="evidence" value="ECO:0007669"/>
    <property type="project" value="TreeGrafter"/>
</dbReference>
<dbReference type="Pfam" id="PF19274">
    <property type="entry name" value="PI4K_N"/>
    <property type="match status" value="2"/>
</dbReference>
<evidence type="ECO:0000259" key="8">
    <source>
        <dbReference type="PROSITE" id="PS50290"/>
    </source>
</evidence>
<dbReference type="Gene3D" id="1.10.1070.11">
    <property type="entry name" value="Phosphatidylinositol 3-/4-kinase, catalytic domain"/>
    <property type="match status" value="1"/>
</dbReference>
<dbReference type="GO" id="GO:0005524">
    <property type="term" value="F:ATP binding"/>
    <property type="evidence" value="ECO:0007669"/>
    <property type="project" value="UniProtKB-KW"/>
</dbReference>
<dbReference type="PANTHER" id="PTHR10048">
    <property type="entry name" value="PHOSPHATIDYLINOSITOL KINASE"/>
    <property type="match status" value="1"/>
</dbReference>
<dbReference type="GO" id="GO:0046854">
    <property type="term" value="P:phosphatidylinositol phosphate biosynthetic process"/>
    <property type="evidence" value="ECO:0007669"/>
    <property type="project" value="InterPro"/>
</dbReference>
<reference evidence="10 11" key="1">
    <citation type="submission" date="2019-03" db="EMBL/GenBank/DDBJ databases">
        <title>Rhodosporidium diobovatum UCD-FST 08-225 genome sequencing, assembly, and annotation.</title>
        <authorList>
            <person name="Fakankun I.U."/>
            <person name="Fristensky B."/>
            <person name="Levin D.B."/>
        </authorList>
    </citation>
    <scope>NUCLEOTIDE SEQUENCE [LARGE SCALE GENOMIC DNA]</scope>
    <source>
        <strain evidence="10 11">UCD-FST 08-225</strain>
    </source>
</reference>
<keyword evidence="4" id="KW-0808">Transferase</keyword>
<dbReference type="InterPro" id="IPR000403">
    <property type="entry name" value="PI3/4_kinase_cat_dom"/>
</dbReference>
<evidence type="ECO:0000313" key="11">
    <source>
        <dbReference type="Proteomes" id="UP000311382"/>
    </source>
</evidence>
<dbReference type="GO" id="GO:0005886">
    <property type="term" value="C:plasma membrane"/>
    <property type="evidence" value="ECO:0007669"/>
    <property type="project" value="TreeGrafter"/>
</dbReference>
<evidence type="ECO:0000256" key="7">
    <source>
        <dbReference type="ARBA" id="ARBA00022840"/>
    </source>
</evidence>
<organism evidence="10 11">
    <name type="scientific">Rhodotorula diobovata</name>
    <dbReference type="NCBI Taxonomy" id="5288"/>
    <lineage>
        <taxon>Eukaryota</taxon>
        <taxon>Fungi</taxon>
        <taxon>Dikarya</taxon>
        <taxon>Basidiomycota</taxon>
        <taxon>Pucciniomycotina</taxon>
        <taxon>Microbotryomycetes</taxon>
        <taxon>Sporidiobolales</taxon>
        <taxon>Sporidiobolaceae</taxon>
        <taxon>Rhodotorula</taxon>
    </lineage>
</organism>
<dbReference type="InterPro" id="IPR016024">
    <property type="entry name" value="ARM-type_fold"/>
</dbReference>
<dbReference type="Pfam" id="PF00454">
    <property type="entry name" value="PI3_PI4_kinase"/>
    <property type="match status" value="1"/>
</dbReference>
<dbReference type="InterPro" id="IPR015433">
    <property type="entry name" value="PI3/4_kinase"/>
</dbReference>
<dbReference type="GO" id="GO:0005737">
    <property type="term" value="C:cytoplasm"/>
    <property type="evidence" value="ECO:0007669"/>
    <property type="project" value="TreeGrafter"/>
</dbReference>
<name>A0A5C5G5F7_9BASI</name>
<sequence>MDSLDSVPRSNLHQELLSALAANLASTSAHDDVALLAASFDAVNPATNHAVNGIAARLNGDAPDDERDLLTLDQLEGMVAFAQYTAAAQNERSHLGQVVALLEAVPRWSLEPALGIQTSSDLAPADTLAFALTDAALRAADADPSAREMVLKTVDNVQVELEKQTRDGSGHRTIAYVLPALNGLRRAFVSAPFVFSPSDAAPSSAALAHPSPASLRTVFSTFSTTDLDSPSSAPSEHMGVALATLEQYESGPGLAPTTPLLVALEAQQAYWSSLLVPTPPQSTPDQRWRILLAVGADKGKQPEQLGMPSQIAAEGVQHQALEAWKEVLKAVEDDEGDDLVDLQASQVLVASLRLAATTAVAARKLDSELTAILESLLHPDSGGVDEALQVIAAQASQVLVAGFPSYLHPATSLLRSFLISPALRPSDDPSSYTPALTTSTKAYASLLARDNSARASAVQTLLNHLAALERGGGAAGGGHARGAVMNGDGEADADEYEDAASAVTEVEGGRGWNERAQEEVAGNVVHVVALLAREIGEVQLQRLVVSTLQHHAATSSPPFICAALYELAELAAISDKATFVEILRSVSGAARNARTSEDAIYQTAVAACSRLGAIAAAKHEELGEAFLGELLTLFASKGAASGRSKDGRLSEERTSTLLALVTVLGNYLEQVAFDPLGVVSSPTGALFRTFWYTCLLSGFLSPRAPLSEYQRSAILAVAKRSPPLVVGIGADLVEAEAQLQALLKSPRGHVLSVEAVRGELAAAVPSQASAARSVSDPQVVFLATILRLESMRAEAGAFAPVFLYLGVPALSGESPLADAVQSIGDRVLSTFTSRLSGQAPHHAMDAGAYNQVRSVLLHTTNSSANVRATAMRYLDNLLASFPSLVCNLGVITVMLELLTVLRRACLDEFVDEYTPAYSFHSIRGGFTLSLTDDYPLRNRILRDLHSHVRAWLRSGLARSPLDMQGLLQEYIDVAGDSYKMAVLNDDEMGKSVALDLVKTPPPSERIAALPAWGDWKADAATAFARTFAAKSFFGGEAQRGSSSAGDVLGKLELLAEQLADHKLPLKLSELRDLFYRGAAQLVKAREPDFEVLHHVVALPIRLFTEASIAVGQETWTWIADARPELEARVVAEVLEAWAGTIESEQGLFCKKLDTDTPLNQETQYTPTDKDELTRNYLMANRLFSPMLALLEFLSSRFQAFRYRSAELVHASLLFVLRLVSAHKFWSRHPLSRELRFRLLSFGLALIQATSLESAAEHNLRTKLYDAAFGWFTMRPTWSFGNSRIQLKADLHAIEELSRLVSSDTPYYRSVASNLDGQRPLPRRVTRSSAAEHHRMRQQLLNVLLSDEADRLRLWLNPLGDARRGAPATGDMPSAEELRKLARFAWAHWPQVVVFLPDRFKVPALTDEVERLVRADPVAVQDCPDALAHFVGESLTADAKAKLRHLLYWTPVPVPAALRFLFPKFRGDPILLQFALRVLEHHPVSVTFFYVPQVVQALRSDELGYAERFIFETSKISQLFCHQIIWNMKANAYRGDDAEEPDPMKPELDRLVDMIVESLSGDAQEFYNREFTFFDEVTSISGKLKPFIKASKPEKKAKIDEEMAKIKVDPGVYLPSNPDGVVVDINRKSGRPLQSHAKAPFMATFKVRRERNKVRTEGLEVQDELVEVDHNAATGGTEKYDTWQSAIFKVGDDCRQDVLALQIIAMHKNIFNSLGLDLLVTPYRVTATGPGCGVIDVIPNATSRDEMGRAKINDLESFFVMKYGAVDTPEFQRARNNFVQSMAAYSLLCYIIQIKDRHNGNIMVDGRGCITHIDFGFLFDIGPGGVKFEPNSFKLSHEMVVLMGGKDSVGFRHFRELTVKAFLAARPYANTIVDTVGLMLAAEFPSFKGEGTLERLRLRFRLDLNEKKAAEFMMAVIDNACENKRSIVYDEFQRMTNGIPYVR</sequence>
<dbReference type="EC" id="2.7.1.67" evidence="3"/>
<accession>A0A5C5G5F7</accession>
<evidence type="ECO:0000313" key="10">
    <source>
        <dbReference type="EMBL" id="TNY23612.1"/>
    </source>
</evidence>
<dbReference type="InterPro" id="IPR011009">
    <property type="entry name" value="Kinase-like_dom_sf"/>
</dbReference>
<evidence type="ECO:0000256" key="5">
    <source>
        <dbReference type="ARBA" id="ARBA00022741"/>
    </source>
</evidence>
<dbReference type="SUPFAM" id="SSF56112">
    <property type="entry name" value="Protein kinase-like (PK-like)"/>
    <property type="match status" value="1"/>
</dbReference>
<feature type="non-terminal residue" evidence="10">
    <location>
        <position position="1"/>
    </location>
</feature>
<dbReference type="OrthoDB" id="10264149at2759"/>
<keyword evidence="7" id="KW-0067">ATP-binding</keyword>
<comment type="similarity">
    <text evidence="2">Belongs to the PI3/PI4-kinase family. Type III PI4K subfamily.</text>
</comment>
<evidence type="ECO:0000259" key="9">
    <source>
        <dbReference type="PROSITE" id="PS51545"/>
    </source>
</evidence>
<dbReference type="CDD" id="cd05167">
    <property type="entry name" value="PI4Kc_III_alpha"/>
    <property type="match status" value="1"/>
</dbReference>
<dbReference type="PROSITE" id="PS51545">
    <property type="entry name" value="PIK_HELICAL"/>
    <property type="match status" value="1"/>
</dbReference>